<organism evidence="2 3">
    <name type="scientific">Daphnia galeata</name>
    <dbReference type="NCBI Taxonomy" id="27404"/>
    <lineage>
        <taxon>Eukaryota</taxon>
        <taxon>Metazoa</taxon>
        <taxon>Ecdysozoa</taxon>
        <taxon>Arthropoda</taxon>
        <taxon>Crustacea</taxon>
        <taxon>Branchiopoda</taxon>
        <taxon>Diplostraca</taxon>
        <taxon>Cladocera</taxon>
        <taxon>Anomopoda</taxon>
        <taxon>Daphniidae</taxon>
        <taxon>Daphnia</taxon>
    </lineage>
</organism>
<gene>
    <name evidence="2" type="ORF">DGAL_LOCUS6000</name>
</gene>
<evidence type="ECO:0000313" key="3">
    <source>
        <dbReference type="Proteomes" id="UP000789390"/>
    </source>
</evidence>
<comment type="caution">
    <text evidence="2">The sequence shown here is derived from an EMBL/GenBank/DDBJ whole genome shotgun (WGS) entry which is preliminary data.</text>
</comment>
<protein>
    <submittedName>
        <fullName evidence="2">Uncharacterized protein</fullName>
    </submittedName>
</protein>
<dbReference type="EMBL" id="CAKKLH010000112">
    <property type="protein sequence ID" value="CAH0103426.1"/>
    <property type="molecule type" value="Genomic_DNA"/>
</dbReference>
<evidence type="ECO:0000313" key="2">
    <source>
        <dbReference type="EMBL" id="CAH0103426.1"/>
    </source>
</evidence>
<dbReference type="Proteomes" id="UP000789390">
    <property type="component" value="Unassembled WGS sequence"/>
</dbReference>
<dbReference type="AlphaFoldDB" id="A0A8J2RKW5"/>
<sequence>MNPFHLKPCIYWWPSKLLRLRYRWTLIYLFISASLVILFCVRRGHQEQLIEYRAKFLLFVADETSPTVISTADVKQTSTFKSTCSAAADRRGPHQNVISYSIYGDNFYEPNFYRKYLKPFTETLRTIPIRYPGWVVRIYHELRRDDMESWKILNHILDLGSNSSRDHIDLCNATEIIRNRNLGDLFEMTWRWLPLLDDMVDTLLSRDSDSLVIQREEDAVREWLASNKTFHIMRDHPQHCRFFLGCGFLLMSCWGVKINQNRRAIVNEAEKMFHENHLREYDYDQKLLIKYFQSMAVQSMIAHDSYCCQTIEFPSQPYPTPRQNGLFIGWREIGQPMEALRRRCPKQCRPQNVTGTLAAADWSFC</sequence>
<reference evidence="2" key="1">
    <citation type="submission" date="2021-11" db="EMBL/GenBank/DDBJ databases">
        <authorList>
            <person name="Schell T."/>
        </authorList>
    </citation>
    <scope>NUCLEOTIDE SEQUENCE</scope>
    <source>
        <strain evidence="2">M5</strain>
    </source>
</reference>
<name>A0A8J2RKW5_9CRUS</name>
<keyword evidence="1" id="KW-0812">Transmembrane</keyword>
<keyword evidence="1" id="KW-0472">Membrane</keyword>
<keyword evidence="1" id="KW-1133">Transmembrane helix</keyword>
<keyword evidence="3" id="KW-1185">Reference proteome</keyword>
<dbReference type="OrthoDB" id="204305at2759"/>
<accession>A0A8J2RKW5</accession>
<feature type="transmembrane region" description="Helical" evidence="1">
    <location>
        <begin position="22"/>
        <end position="41"/>
    </location>
</feature>
<evidence type="ECO:0000256" key="1">
    <source>
        <dbReference type="SAM" id="Phobius"/>
    </source>
</evidence>
<proteinExistence type="predicted"/>